<name>A0A329G4Y0_WEICO</name>
<proteinExistence type="predicted"/>
<gene>
    <name evidence="1" type="ORF">H7R52_00950</name>
</gene>
<evidence type="ECO:0000313" key="1">
    <source>
        <dbReference type="EMBL" id="MBC6498147.1"/>
    </source>
</evidence>
<sequence length="164" mass="18188">MAGTVHTQAFMMSFGNILVKTGVRPEVAGQVIAKLHALEAQAVAYPSNRAYPTPTMYKVTGQTRGTAAQGLVMLANIENRSFNLYNIYDANARELRQFEAIVGLLHNHLLEVGVKQVWHMNSPEFTKLTAFAYENEVPYKVAVEHYLMDNVAAVDTQYNGVPLS</sequence>
<accession>A0A329G4Y0</accession>
<evidence type="ECO:0000313" key="2">
    <source>
        <dbReference type="Proteomes" id="UP000650485"/>
    </source>
</evidence>
<dbReference type="Proteomes" id="UP000650485">
    <property type="component" value="Unassembled WGS sequence"/>
</dbReference>
<reference evidence="1" key="1">
    <citation type="submission" date="2020-08" db="EMBL/GenBank/DDBJ databases">
        <title>Complete genome sequence of Weissella confusa strain FS54 provides insights into metabolic potential.</title>
        <authorList>
            <person name="Fhoula I."/>
            <person name="Najjari A."/>
            <person name="Lekired A."/>
            <person name="Bessrour-Aouam N."/>
            <person name="Jaballah S."/>
            <person name="Klibi N."/>
            <person name="Ouzari H.-I."/>
        </authorList>
    </citation>
    <scope>NUCLEOTIDE SEQUENCE</scope>
    <source>
        <strain evidence="1">FS54</strain>
    </source>
</reference>
<comment type="caution">
    <text evidence="1">The sequence shown here is derived from an EMBL/GenBank/DDBJ whole genome shotgun (WGS) entry which is preliminary data.</text>
</comment>
<protein>
    <submittedName>
        <fullName evidence="1">Uncharacterized protein</fullName>
    </submittedName>
</protein>
<dbReference type="AlphaFoldDB" id="A0A329G4Y0"/>
<organism evidence="1 2">
    <name type="scientific">Weissella confusa</name>
    <name type="common">Lactobacillus confusus</name>
    <dbReference type="NCBI Taxonomy" id="1583"/>
    <lineage>
        <taxon>Bacteria</taxon>
        <taxon>Bacillati</taxon>
        <taxon>Bacillota</taxon>
        <taxon>Bacilli</taxon>
        <taxon>Lactobacillales</taxon>
        <taxon>Lactobacillaceae</taxon>
        <taxon>Weissella</taxon>
    </lineage>
</organism>
<dbReference type="RefSeq" id="WP_112464332.1">
    <property type="nucleotide sequence ID" value="NZ_CABJBN010000004.1"/>
</dbReference>
<dbReference type="EMBL" id="JACSZT010000002">
    <property type="protein sequence ID" value="MBC6498147.1"/>
    <property type="molecule type" value="Genomic_DNA"/>
</dbReference>